<feature type="domain" description="HTH marR-type" evidence="4">
    <location>
        <begin position="18"/>
        <end position="150"/>
    </location>
</feature>
<dbReference type="Proteomes" id="UP000515297">
    <property type="component" value="Plasmid plas1"/>
</dbReference>
<dbReference type="PRINTS" id="PR00598">
    <property type="entry name" value="HTHMARR"/>
</dbReference>
<evidence type="ECO:0000256" key="2">
    <source>
        <dbReference type="ARBA" id="ARBA00023125"/>
    </source>
</evidence>
<dbReference type="InterPro" id="IPR000835">
    <property type="entry name" value="HTH_MarR-typ"/>
</dbReference>
<dbReference type="SUPFAM" id="SSF46785">
    <property type="entry name" value="Winged helix' DNA-binding domain"/>
    <property type="match status" value="1"/>
</dbReference>
<dbReference type="InterPro" id="IPR036390">
    <property type="entry name" value="WH_DNA-bd_sf"/>
</dbReference>
<dbReference type="PROSITE" id="PS50995">
    <property type="entry name" value="HTH_MARR_2"/>
    <property type="match status" value="1"/>
</dbReference>
<evidence type="ECO:0000256" key="3">
    <source>
        <dbReference type="ARBA" id="ARBA00023163"/>
    </source>
</evidence>
<name>A0A7G6VZX6_9SPHN</name>
<protein>
    <submittedName>
        <fullName evidence="5">MarR family transcriptional regulator</fullName>
    </submittedName>
</protein>
<keyword evidence="2" id="KW-0238">DNA-binding</keyword>
<dbReference type="EMBL" id="CP060053">
    <property type="protein sequence ID" value="QNE07291.1"/>
    <property type="molecule type" value="Genomic_DNA"/>
</dbReference>
<evidence type="ECO:0000259" key="4">
    <source>
        <dbReference type="PROSITE" id="PS50995"/>
    </source>
</evidence>
<dbReference type="Gene3D" id="1.10.10.10">
    <property type="entry name" value="Winged helix-like DNA-binding domain superfamily/Winged helix DNA-binding domain"/>
    <property type="match status" value="1"/>
</dbReference>
<keyword evidence="1" id="KW-0805">Transcription regulation</keyword>
<organism evidence="5 6">
    <name type="scientific">Croceicoccus marinus</name>
    <dbReference type="NCBI Taxonomy" id="450378"/>
    <lineage>
        <taxon>Bacteria</taxon>
        <taxon>Pseudomonadati</taxon>
        <taxon>Pseudomonadota</taxon>
        <taxon>Alphaproteobacteria</taxon>
        <taxon>Sphingomonadales</taxon>
        <taxon>Erythrobacteraceae</taxon>
        <taxon>Croceicoccus</taxon>
    </lineage>
</organism>
<keyword evidence="5" id="KW-0614">Plasmid</keyword>
<dbReference type="GO" id="GO:0003677">
    <property type="term" value="F:DNA binding"/>
    <property type="evidence" value="ECO:0007669"/>
    <property type="project" value="UniProtKB-KW"/>
</dbReference>
<gene>
    <name evidence="5" type="ORF">H4O24_15380</name>
</gene>
<dbReference type="RefSeq" id="WP_185885996.1">
    <property type="nucleotide sequence ID" value="NZ_CP060053.1"/>
</dbReference>
<evidence type="ECO:0000313" key="5">
    <source>
        <dbReference type="EMBL" id="QNE07291.1"/>
    </source>
</evidence>
<dbReference type="GO" id="GO:0003700">
    <property type="term" value="F:DNA-binding transcription factor activity"/>
    <property type="evidence" value="ECO:0007669"/>
    <property type="project" value="InterPro"/>
</dbReference>
<proteinExistence type="predicted"/>
<evidence type="ECO:0000256" key="1">
    <source>
        <dbReference type="ARBA" id="ARBA00023015"/>
    </source>
</evidence>
<dbReference type="PANTHER" id="PTHR42756">
    <property type="entry name" value="TRANSCRIPTIONAL REGULATOR, MARR"/>
    <property type="match status" value="1"/>
</dbReference>
<accession>A0A7G6VZX6</accession>
<geneLocation type="plasmid" evidence="5 6">
    <name>plas1</name>
</geneLocation>
<dbReference type="AlphaFoldDB" id="A0A7G6VZX6"/>
<reference evidence="5 6" key="1">
    <citation type="submission" date="2020-08" db="EMBL/GenBank/DDBJ databases">
        <authorList>
            <person name="Liu G."/>
            <person name="Sun C."/>
        </authorList>
    </citation>
    <scope>NUCLEOTIDE SEQUENCE [LARGE SCALE GENOMIC DNA]</scope>
    <source>
        <strain evidence="5 6">OT19</strain>
        <plasmid evidence="5 6">plas1</plasmid>
    </source>
</reference>
<dbReference type="SMART" id="SM00347">
    <property type="entry name" value="HTH_MARR"/>
    <property type="match status" value="1"/>
</dbReference>
<dbReference type="InterPro" id="IPR036388">
    <property type="entry name" value="WH-like_DNA-bd_sf"/>
</dbReference>
<dbReference type="Pfam" id="PF01047">
    <property type="entry name" value="MarR"/>
    <property type="match status" value="1"/>
</dbReference>
<sequence>MAENLERGPDNLNLTELESTLGFLVLAAWRYCRSSYFDVFNDINVSPGDYGILVLIDQNPDCNVGQISNVMQIAPNNTARAIDRWENLGYIDKRVNTRDARVRTLRMTQKGKFFLSDLRKRQEELDRKMCDDFGKDRIEALQALLRPFARR</sequence>
<evidence type="ECO:0000313" key="6">
    <source>
        <dbReference type="Proteomes" id="UP000515297"/>
    </source>
</evidence>
<keyword evidence="3" id="KW-0804">Transcription</keyword>
<dbReference type="PANTHER" id="PTHR42756:SF1">
    <property type="entry name" value="TRANSCRIPTIONAL REPRESSOR OF EMRAB OPERON"/>
    <property type="match status" value="1"/>
</dbReference>